<feature type="transmembrane region" description="Helical" evidence="8">
    <location>
        <begin position="188"/>
        <end position="207"/>
    </location>
</feature>
<keyword evidence="6 8" id="KW-1133">Transmembrane helix</keyword>
<feature type="transmembrane region" description="Helical" evidence="8">
    <location>
        <begin position="160"/>
        <end position="179"/>
    </location>
</feature>
<proteinExistence type="inferred from homology"/>
<dbReference type="GO" id="GO:1903785">
    <property type="term" value="P:L-valine transmembrane transport"/>
    <property type="evidence" value="ECO:0007669"/>
    <property type="project" value="TreeGrafter"/>
</dbReference>
<comment type="similarity">
    <text evidence="2">Belongs to the AzlC family.</text>
</comment>
<name>A0A926CXR0_9FIRM</name>
<dbReference type="PANTHER" id="PTHR34979">
    <property type="entry name" value="INNER MEMBRANE PROTEIN YGAZ"/>
    <property type="match status" value="1"/>
</dbReference>
<dbReference type="RefSeq" id="WP_138295537.1">
    <property type="nucleotide sequence ID" value="NZ_JACRSO010000001.1"/>
</dbReference>
<dbReference type="PANTHER" id="PTHR34979:SF1">
    <property type="entry name" value="INNER MEMBRANE PROTEIN YGAZ"/>
    <property type="match status" value="1"/>
</dbReference>
<evidence type="ECO:0000256" key="4">
    <source>
        <dbReference type="ARBA" id="ARBA00022475"/>
    </source>
</evidence>
<dbReference type="InterPro" id="IPR011606">
    <property type="entry name" value="Brnchd-chn_aa_trnsp_permease"/>
</dbReference>
<dbReference type="EMBL" id="JACRSO010000001">
    <property type="protein sequence ID" value="MBC8527917.1"/>
    <property type="molecule type" value="Genomic_DNA"/>
</dbReference>
<evidence type="ECO:0000256" key="1">
    <source>
        <dbReference type="ARBA" id="ARBA00004651"/>
    </source>
</evidence>
<protein>
    <submittedName>
        <fullName evidence="9">AzlC family ABC transporter permease</fullName>
    </submittedName>
</protein>
<feature type="transmembrane region" description="Helical" evidence="8">
    <location>
        <begin position="213"/>
        <end position="232"/>
    </location>
</feature>
<evidence type="ECO:0000256" key="8">
    <source>
        <dbReference type="SAM" id="Phobius"/>
    </source>
</evidence>
<dbReference type="AlphaFoldDB" id="A0A926CXR0"/>
<keyword evidence="5 8" id="KW-0812">Transmembrane</keyword>
<dbReference type="Pfam" id="PF03591">
    <property type="entry name" value="AzlC"/>
    <property type="match status" value="1"/>
</dbReference>
<organism evidence="9 10">
    <name type="scientific">Luoshenia tenuis</name>
    <dbReference type="NCBI Taxonomy" id="2763654"/>
    <lineage>
        <taxon>Bacteria</taxon>
        <taxon>Bacillati</taxon>
        <taxon>Bacillota</taxon>
        <taxon>Clostridia</taxon>
        <taxon>Christensenellales</taxon>
        <taxon>Christensenellaceae</taxon>
        <taxon>Luoshenia</taxon>
    </lineage>
</organism>
<evidence type="ECO:0000256" key="6">
    <source>
        <dbReference type="ARBA" id="ARBA00022989"/>
    </source>
</evidence>
<keyword evidence="3" id="KW-0813">Transport</keyword>
<reference evidence="9" key="1">
    <citation type="submission" date="2020-08" db="EMBL/GenBank/DDBJ databases">
        <title>Genome public.</title>
        <authorList>
            <person name="Liu C."/>
            <person name="Sun Q."/>
        </authorList>
    </citation>
    <scope>NUCLEOTIDE SEQUENCE</scope>
    <source>
        <strain evidence="9">NSJ-44</strain>
    </source>
</reference>
<dbReference type="Proteomes" id="UP000654279">
    <property type="component" value="Unassembled WGS sequence"/>
</dbReference>
<feature type="transmembrane region" description="Helical" evidence="8">
    <location>
        <begin position="21"/>
        <end position="45"/>
    </location>
</feature>
<dbReference type="GO" id="GO:0005886">
    <property type="term" value="C:plasma membrane"/>
    <property type="evidence" value="ECO:0007669"/>
    <property type="project" value="UniProtKB-SubCell"/>
</dbReference>
<keyword evidence="10" id="KW-1185">Reference proteome</keyword>
<sequence>MTERLGEELTLAKGVKDGLPIAFGYVSVAFAFGMLAIEKGLPLWAPIVISLTNFTGTGQFVGMGMIFTTATLLEVAFTMLIVNLRYLLMSLSLSQRIEPGMPLWKRVIIAFGNTDEIFAVSMQQNRALNFRYMLGLILCAYSGWILGTCIGAMASSLLPFAIRSALGIAIYAMFIAIIIPPAREMRPVAIVVALAVGLSCLFKWVPFLNAMGSGWAIIICGVAASAAGALLFPIKVKKEGDKHGL</sequence>
<comment type="subcellular location">
    <subcellularLocation>
        <location evidence="1">Cell membrane</location>
        <topology evidence="1">Multi-pass membrane protein</topology>
    </subcellularLocation>
</comment>
<feature type="transmembrane region" description="Helical" evidence="8">
    <location>
        <begin position="132"/>
        <end position="154"/>
    </location>
</feature>
<keyword evidence="4" id="KW-1003">Cell membrane</keyword>
<gene>
    <name evidence="9" type="ORF">H8699_00505</name>
</gene>
<evidence type="ECO:0000256" key="5">
    <source>
        <dbReference type="ARBA" id="ARBA00022692"/>
    </source>
</evidence>
<feature type="transmembrane region" description="Helical" evidence="8">
    <location>
        <begin position="65"/>
        <end position="88"/>
    </location>
</feature>
<accession>A0A926CXR0</accession>
<comment type="caution">
    <text evidence="9">The sequence shown here is derived from an EMBL/GenBank/DDBJ whole genome shotgun (WGS) entry which is preliminary data.</text>
</comment>
<evidence type="ECO:0000256" key="2">
    <source>
        <dbReference type="ARBA" id="ARBA00010735"/>
    </source>
</evidence>
<evidence type="ECO:0000313" key="10">
    <source>
        <dbReference type="Proteomes" id="UP000654279"/>
    </source>
</evidence>
<evidence type="ECO:0000256" key="3">
    <source>
        <dbReference type="ARBA" id="ARBA00022448"/>
    </source>
</evidence>
<evidence type="ECO:0000313" key="9">
    <source>
        <dbReference type="EMBL" id="MBC8527917.1"/>
    </source>
</evidence>
<evidence type="ECO:0000256" key="7">
    <source>
        <dbReference type="ARBA" id="ARBA00023136"/>
    </source>
</evidence>
<keyword evidence="7 8" id="KW-0472">Membrane</keyword>